<keyword evidence="2" id="KW-1185">Reference proteome</keyword>
<name>A0A2T1GAY3_9CYAN</name>
<proteinExistence type="predicted"/>
<dbReference type="InterPro" id="IPR027417">
    <property type="entry name" value="P-loop_NTPase"/>
</dbReference>
<dbReference type="Proteomes" id="UP000238937">
    <property type="component" value="Unassembled WGS sequence"/>
</dbReference>
<reference evidence="1 2" key="1">
    <citation type="submission" date="2018-03" db="EMBL/GenBank/DDBJ databases">
        <title>The ancient ancestry and fast evolution of plastids.</title>
        <authorList>
            <person name="Moore K.R."/>
            <person name="Magnabosco C."/>
            <person name="Momper L."/>
            <person name="Gold D.A."/>
            <person name="Bosak T."/>
            <person name="Fournier G.P."/>
        </authorList>
    </citation>
    <scope>NUCLEOTIDE SEQUENCE [LARGE SCALE GENOMIC DNA]</scope>
    <source>
        <strain evidence="1 2">CCALA 037</strain>
    </source>
</reference>
<organism evidence="1 2">
    <name type="scientific">Chamaesiphon polymorphus CCALA 037</name>
    <dbReference type="NCBI Taxonomy" id="2107692"/>
    <lineage>
        <taxon>Bacteria</taxon>
        <taxon>Bacillati</taxon>
        <taxon>Cyanobacteriota</taxon>
        <taxon>Cyanophyceae</taxon>
        <taxon>Gomontiellales</taxon>
        <taxon>Chamaesiphonaceae</taxon>
        <taxon>Chamaesiphon</taxon>
    </lineage>
</organism>
<dbReference type="AlphaFoldDB" id="A0A2T1GAY3"/>
<dbReference type="EMBL" id="PVWO01000264">
    <property type="protein sequence ID" value="PSB54370.1"/>
    <property type="molecule type" value="Genomic_DNA"/>
</dbReference>
<accession>A0A2T1GAY3</accession>
<comment type="caution">
    <text evidence="1">The sequence shown here is derived from an EMBL/GenBank/DDBJ whole genome shotgun (WGS) entry which is preliminary data.</text>
</comment>
<sequence>MRIHLIDGEKGGVGKSWLAFVMAEYLRSKLIQFYLYAADRSNPTAASRYKDKERYAEFYDDSVHYTLFSENIKKIDEPDVLLEMAIQRTIVLDLPAQVYYPLTSWIEEKDIFELSKANQIDWVRWFVCNGEDESIQLLISSMEFYKQQQTVLVKNWGLCDNWDYFDGHEQLQATIKKHRIVVIDFPKLADSKRIAINAKRWTFDEARELGQFGLVGKSEIYKYTEKAYQVLAATQLLEA</sequence>
<gene>
    <name evidence="1" type="ORF">C7B77_18340</name>
</gene>
<evidence type="ECO:0000313" key="2">
    <source>
        <dbReference type="Proteomes" id="UP000238937"/>
    </source>
</evidence>
<dbReference type="OrthoDB" id="200044at2"/>
<dbReference type="RefSeq" id="WP_106308021.1">
    <property type="nucleotide sequence ID" value="NZ_PVWO01000264.1"/>
</dbReference>
<dbReference type="SUPFAM" id="SSF52540">
    <property type="entry name" value="P-loop containing nucleoside triphosphate hydrolases"/>
    <property type="match status" value="1"/>
</dbReference>
<protein>
    <submittedName>
        <fullName evidence="1">Mobilization protein MobD-like protein</fullName>
    </submittedName>
</protein>
<evidence type="ECO:0000313" key="1">
    <source>
        <dbReference type="EMBL" id="PSB54370.1"/>
    </source>
</evidence>